<gene>
    <name evidence="2" type="ordered locus">Tery_0822</name>
</gene>
<evidence type="ECO:0000313" key="2">
    <source>
        <dbReference type="EMBL" id="ABG50236.1"/>
    </source>
</evidence>
<dbReference type="AlphaFoldDB" id="Q117T8"/>
<name>Q117T8_TRIEI</name>
<proteinExistence type="predicted"/>
<dbReference type="eggNOG" id="COG4636">
    <property type="taxonomic scope" value="Bacteria"/>
</dbReference>
<accession>Q117T8</accession>
<dbReference type="EMBL" id="CP000393">
    <property type="protein sequence ID" value="ABG50236.1"/>
    <property type="molecule type" value="Genomic_DNA"/>
</dbReference>
<reference evidence="2" key="1">
    <citation type="submission" date="2006-06" db="EMBL/GenBank/DDBJ databases">
        <title>Complete sequence of Trichodesmium erythraeum IMS101.</title>
        <authorList>
            <consortium name="US DOE Joint Genome Institute"/>
            <person name="Copeland A."/>
            <person name="Lucas S."/>
            <person name="Lapidus A."/>
            <person name="Barry K."/>
            <person name="Detter J.C."/>
            <person name="Glavina del Rio T."/>
            <person name="Hammon N."/>
            <person name="Israni S."/>
            <person name="Dalin E."/>
            <person name="Tice H."/>
            <person name="Pitluck S."/>
            <person name="Kiss H."/>
            <person name="Munk A.C."/>
            <person name="Brettin T."/>
            <person name="Bruce D."/>
            <person name="Han C."/>
            <person name="Tapia R."/>
            <person name="Gilna P."/>
            <person name="Schmutz J."/>
            <person name="Larimer F."/>
            <person name="Land M."/>
            <person name="Hauser L."/>
            <person name="Kyrpides N."/>
            <person name="Kim E."/>
            <person name="Richardson P."/>
        </authorList>
    </citation>
    <scope>NUCLEOTIDE SEQUENCE [LARGE SCALE GENOMIC DNA]</scope>
    <source>
        <strain evidence="2">IMS101</strain>
    </source>
</reference>
<evidence type="ECO:0000256" key="1">
    <source>
        <dbReference type="SAM" id="MobiDB-lite"/>
    </source>
</evidence>
<organism evidence="2">
    <name type="scientific">Trichodesmium erythraeum (strain IMS101)</name>
    <dbReference type="NCBI Taxonomy" id="203124"/>
    <lineage>
        <taxon>Bacteria</taxon>
        <taxon>Bacillati</taxon>
        <taxon>Cyanobacteriota</taxon>
        <taxon>Cyanophyceae</taxon>
        <taxon>Oscillatoriophycideae</taxon>
        <taxon>Oscillatoriales</taxon>
        <taxon>Microcoleaceae</taxon>
        <taxon>Trichodesmium</taxon>
    </lineage>
</organism>
<dbReference type="RefSeq" id="WP_011610628.1">
    <property type="nucleotide sequence ID" value="NC_008312.1"/>
</dbReference>
<sequence length="115" mass="13158">MNSITKPTEKSFNLLPTSNLSKSLPDQTQFSDKDQDFVKNFQEPPQGDLLTHSITPILQQIYPDDKYCVGRDSAIYWRITKATETPEKSSVYPDCFYVPNVLQKLDGKLRRSSVL</sequence>
<dbReference type="KEGG" id="ter:Tery_0822"/>
<protein>
    <submittedName>
        <fullName evidence="2">Uncharacterized protein</fullName>
    </submittedName>
</protein>
<feature type="region of interest" description="Disordered" evidence="1">
    <location>
        <begin position="1"/>
        <end position="30"/>
    </location>
</feature>
<dbReference type="HOGENOM" id="CLU_2107943_0_0_3"/>